<keyword evidence="2" id="KW-1185">Reference proteome</keyword>
<evidence type="ECO:0000313" key="1">
    <source>
        <dbReference type="EMBL" id="KAH9556898.1"/>
    </source>
</evidence>
<dbReference type="Proteomes" id="UP000828922">
    <property type="component" value="Linkage Group LG07"/>
</dbReference>
<name>A0ACB8HL42_9BRYO</name>
<reference evidence="2" key="1">
    <citation type="journal article" date="2022" name="New Phytol.">
        <title>Phylogenomic structure and speciation in an emerging model: the Sphagnum magellanicum complex (Bryophyta).</title>
        <authorList>
            <person name="Shaw A.J."/>
            <person name="Piatkowski B."/>
            <person name="Duffy A.M."/>
            <person name="Aguero B."/>
            <person name="Imwattana K."/>
            <person name="Nieto-Lugilde M."/>
            <person name="Healey A."/>
            <person name="Weston D.J."/>
            <person name="Patel M.N."/>
            <person name="Schmutz J."/>
            <person name="Grimwood J."/>
            <person name="Yavitt J.B."/>
            <person name="Hassel K."/>
            <person name="Stenoien H.K."/>
            <person name="Flatberg K.I."/>
            <person name="Bickford C.P."/>
            <person name="Hicks K.A."/>
        </authorList>
    </citation>
    <scope>NUCLEOTIDE SEQUENCE [LARGE SCALE GENOMIC DNA]</scope>
</reference>
<gene>
    <name evidence="1" type="ORF">CY35_07G056600</name>
</gene>
<proteinExistence type="predicted"/>
<protein>
    <submittedName>
        <fullName evidence="1">Uncharacterized protein</fullName>
    </submittedName>
</protein>
<organism evidence="1 2">
    <name type="scientific">Sphagnum magellanicum</name>
    <dbReference type="NCBI Taxonomy" id="128215"/>
    <lineage>
        <taxon>Eukaryota</taxon>
        <taxon>Viridiplantae</taxon>
        <taxon>Streptophyta</taxon>
        <taxon>Embryophyta</taxon>
        <taxon>Bryophyta</taxon>
        <taxon>Sphagnophytina</taxon>
        <taxon>Sphagnopsida</taxon>
        <taxon>Sphagnales</taxon>
        <taxon>Sphagnaceae</taxon>
        <taxon>Sphagnum</taxon>
    </lineage>
</organism>
<accession>A0ACB8HL42</accession>
<dbReference type="EMBL" id="CM038913">
    <property type="protein sequence ID" value="KAH9556898.1"/>
    <property type="molecule type" value="Genomic_DNA"/>
</dbReference>
<evidence type="ECO:0000313" key="2">
    <source>
        <dbReference type="Proteomes" id="UP000828922"/>
    </source>
</evidence>
<comment type="caution">
    <text evidence="1">The sequence shown here is derived from an EMBL/GenBank/DDBJ whole genome shotgun (WGS) entry which is preliminary data.</text>
</comment>
<sequence length="202" mass="22706">MAGFEIQIQLGEHGTKSALSASGSSSRVIIDAHRTTFGLDDNALKKGVELYHGEWPTDVYLLSPTPWDDLYKTYNWGASGSRFEGQRHGLIQTIVKLNASTSTPNKPINTSSSFWSMSNKIDLGFKVKYNIFPGSERELSMSYSRQWDEAGSNSQKDELAEEHTVQLRLVPKKSVNAHITAYEGKVKIRVPYEAHLMGFHRR</sequence>